<keyword evidence="2 5" id="KW-0645">Protease</keyword>
<accession>A0A6B3SSC7</accession>
<dbReference type="InterPro" id="IPR054613">
    <property type="entry name" value="Peptidase_S78_dom"/>
</dbReference>
<dbReference type="NCBIfam" id="TIGR01543">
    <property type="entry name" value="proheadase_HK97"/>
    <property type="match status" value="1"/>
</dbReference>
<dbReference type="Pfam" id="PF04586">
    <property type="entry name" value="Peptidase_S78"/>
    <property type="match status" value="1"/>
</dbReference>
<dbReference type="GO" id="GO:0008233">
    <property type="term" value="F:peptidase activity"/>
    <property type="evidence" value="ECO:0007669"/>
    <property type="project" value="UniProtKB-KW"/>
</dbReference>
<name>A0A6B3SSC7_9BURK</name>
<feature type="domain" description="Prohead serine protease" evidence="4">
    <location>
        <begin position="20"/>
        <end position="168"/>
    </location>
</feature>
<gene>
    <name evidence="5" type="ORF">G3574_11605</name>
</gene>
<keyword evidence="3" id="KW-0378">Hydrolase</keyword>
<evidence type="ECO:0000313" key="6">
    <source>
        <dbReference type="Proteomes" id="UP000482155"/>
    </source>
</evidence>
<evidence type="ECO:0000259" key="4">
    <source>
        <dbReference type="Pfam" id="PF04586"/>
    </source>
</evidence>
<dbReference type="AlphaFoldDB" id="A0A6B3SSC7"/>
<keyword evidence="6" id="KW-1185">Reference proteome</keyword>
<sequence>MEGAEMTNTFEIRSGGSLRTNSTGKLTGYAAVYNSESRDLGGFVEIIRRGAFDASLKSGVNIRALWQHDGKALLGTTQAGTLRLIEDPKGLAFELDLPSTSTGKDLSILVDRGDVAGCSFGFRVRENGDRWEERGTSLVRELLDVDLIEITLTDDPAYMDTSIAKRSMPQLAGARSLHALWLDTL</sequence>
<evidence type="ECO:0000256" key="3">
    <source>
        <dbReference type="ARBA" id="ARBA00022801"/>
    </source>
</evidence>
<evidence type="ECO:0000256" key="1">
    <source>
        <dbReference type="ARBA" id="ARBA00022612"/>
    </source>
</evidence>
<dbReference type="GO" id="GO:0006508">
    <property type="term" value="P:proteolysis"/>
    <property type="evidence" value="ECO:0007669"/>
    <property type="project" value="UniProtKB-KW"/>
</dbReference>
<evidence type="ECO:0000313" key="5">
    <source>
        <dbReference type="EMBL" id="NEX61726.1"/>
    </source>
</evidence>
<reference evidence="5 6" key="1">
    <citation type="submission" date="2020-02" db="EMBL/GenBank/DDBJ databases">
        <authorList>
            <person name="Kim M.K."/>
        </authorList>
    </citation>
    <scope>NUCLEOTIDE SEQUENCE [LARGE SCALE GENOMIC DNA]</scope>
    <source>
        <strain evidence="5 6">17J57-3</strain>
    </source>
</reference>
<protein>
    <submittedName>
        <fullName evidence="5">HK97 family phage prohead protease</fullName>
    </submittedName>
</protein>
<comment type="caution">
    <text evidence="5">The sequence shown here is derived from an EMBL/GenBank/DDBJ whole genome shotgun (WGS) entry which is preliminary data.</text>
</comment>
<keyword evidence="1" id="KW-1188">Viral release from host cell</keyword>
<evidence type="ECO:0000256" key="2">
    <source>
        <dbReference type="ARBA" id="ARBA00022670"/>
    </source>
</evidence>
<proteinExistence type="predicted"/>
<dbReference type="Proteomes" id="UP000482155">
    <property type="component" value="Unassembled WGS sequence"/>
</dbReference>
<organism evidence="5 6">
    <name type="scientific">Noviherbaspirillum galbum</name>
    <dbReference type="NCBI Taxonomy" id="2709383"/>
    <lineage>
        <taxon>Bacteria</taxon>
        <taxon>Pseudomonadati</taxon>
        <taxon>Pseudomonadota</taxon>
        <taxon>Betaproteobacteria</taxon>
        <taxon>Burkholderiales</taxon>
        <taxon>Oxalobacteraceae</taxon>
        <taxon>Noviherbaspirillum</taxon>
    </lineage>
</organism>
<dbReference type="InterPro" id="IPR006433">
    <property type="entry name" value="Prohead_protease"/>
</dbReference>
<dbReference type="EMBL" id="JAAIVB010000037">
    <property type="protein sequence ID" value="NEX61726.1"/>
    <property type="molecule type" value="Genomic_DNA"/>
</dbReference>